<gene>
    <name evidence="2" type="ORF">ACFQ1M_03285</name>
</gene>
<evidence type="ECO:0000313" key="2">
    <source>
        <dbReference type="EMBL" id="MFD0861219.1"/>
    </source>
</evidence>
<dbReference type="EMBL" id="JBHTJH010000004">
    <property type="protein sequence ID" value="MFD0861219.1"/>
    <property type="molecule type" value="Genomic_DNA"/>
</dbReference>
<protein>
    <submittedName>
        <fullName evidence="2">Carotenoid biosynthesis protein</fullName>
    </submittedName>
</protein>
<evidence type="ECO:0000313" key="3">
    <source>
        <dbReference type="Proteomes" id="UP001596978"/>
    </source>
</evidence>
<proteinExistence type="predicted"/>
<feature type="transmembrane region" description="Helical" evidence="1">
    <location>
        <begin position="193"/>
        <end position="212"/>
    </location>
</feature>
<keyword evidence="1" id="KW-0472">Membrane</keyword>
<feature type="transmembrane region" description="Helical" evidence="1">
    <location>
        <begin position="12"/>
        <end position="30"/>
    </location>
</feature>
<feature type="transmembrane region" description="Helical" evidence="1">
    <location>
        <begin position="42"/>
        <end position="58"/>
    </location>
</feature>
<dbReference type="Pfam" id="PF04240">
    <property type="entry name" value="Caroten_synth"/>
    <property type="match status" value="1"/>
</dbReference>
<dbReference type="PANTHER" id="PTHR39419:SF1">
    <property type="entry name" value="SLL0814 PROTEIN"/>
    <property type="match status" value="1"/>
</dbReference>
<accession>A0ABW3CVA2</accession>
<keyword evidence="1" id="KW-1133">Transmembrane helix</keyword>
<sequence length="214" mass="24670">MMTKDKTRIRHLSIFLIWLFNITAVIGISMGQSEWFTDKTPLNMILILITSVLVFPLNTSKKWGLFLFIGAFGIFVEWLGVHYGLIFGDYSYGQNFGPKLDGVPYLIGVNWAILVFITSEISKKISLNYWVRAVIGAALMVFLDLFMEVSAPIFDFWAFDGQVAPLQNYVGWFFVAVFLHLVLLRAKISIHPIFAQHLYASQLAFFVYFFFWHL</sequence>
<reference evidence="3" key="1">
    <citation type="journal article" date="2019" name="Int. J. Syst. Evol. Microbiol.">
        <title>The Global Catalogue of Microorganisms (GCM) 10K type strain sequencing project: providing services to taxonomists for standard genome sequencing and annotation.</title>
        <authorList>
            <consortium name="The Broad Institute Genomics Platform"/>
            <consortium name="The Broad Institute Genome Sequencing Center for Infectious Disease"/>
            <person name="Wu L."/>
            <person name="Ma J."/>
        </authorList>
    </citation>
    <scope>NUCLEOTIDE SEQUENCE [LARGE SCALE GENOMIC DNA]</scope>
    <source>
        <strain evidence="3">CCUG 62952</strain>
    </source>
</reference>
<dbReference type="PANTHER" id="PTHR39419">
    <property type="entry name" value="SLL0814 PROTEIN"/>
    <property type="match status" value="1"/>
</dbReference>
<organism evidence="2 3">
    <name type="scientific">Sungkyunkwania multivorans</name>
    <dbReference type="NCBI Taxonomy" id="1173618"/>
    <lineage>
        <taxon>Bacteria</taxon>
        <taxon>Pseudomonadati</taxon>
        <taxon>Bacteroidota</taxon>
        <taxon>Flavobacteriia</taxon>
        <taxon>Flavobacteriales</taxon>
        <taxon>Flavobacteriaceae</taxon>
        <taxon>Sungkyunkwania</taxon>
    </lineage>
</organism>
<dbReference type="InterPro" id="IPR007354">
    <property type="entry name" value="CruF-like"/>
</dbReference>
<name>A0ABW3CVA2_9FLAO</name>
<feature type="transmembrane region" description="Helical" evidence="1">
    <location>
        <begin position="65"/>
        <end position="85"/>
    </location>
</feature>
<dbReference type="Proteomes" id="UP001596978">
    <property type="component" value="Unassembled WGS sequence"/>
</dbReference>
<feature type="transmembrane region" description="Helical" evidence="1">
    <location>
        <begin position="129"/>
        <end position="149"/>
    </location>
</feature>
<comment type="caution">
    <text evidence="2">The sequence shown here is derived from an EMBL/GenBank/DDBJ whole genome shotgun (WGS) entry which is preliminary data.</text>
</comment>
<feature type="transmembrane region" description="Helical" evidence="1">
    <location>
        <begin position="105"/>
        <end position="122"/>
    </location>
</feature>
<keyword evidence="3" id="KW-1185">Reference proteome</keyword>
<keyword evidence="1" id="KW-0812">Transmembrane</keyword>
<evidence type="ECO:0000256" key="1">
    <source>
        <dbReference type="SAM" id="Phobius"/>
    </source>
</evidence>
<dbReference type="RefSeq" id="WP_386403823.1">
    <property type="nucleotide sequence ID" value="NZ_JBHTJH010000004.1"/>
</dbReference>
<feature type="transmembrane region" description="Helical" evidence="1">
    <location>
        <begin position="169"/>
        <end position="186"/>
    </location>
</feature>